<dbReference type="AlphaFoldDB" id="A0A1R4H3B6"/>
<dbReference type="Proteomes" id="UP000195442">
    <property type="component" value="Unassembled WGS sequence"/>
</dbReference>
<dbReference type="InterPro" id="IPR012318">
    <property type="entry name" value="HTH_CRP"/>
</dbReference>
<dbReference type="InterPro" id="IPR014710">
    <property type="entry name" value="RmlC-like_jellyroll"/>
</dbReference>
<keyword evidence="1" id="KW-0805">Transcription regulation</keyword>
<dbReference type="PROSITE" id="PS51063">
    <property type="entry name" value="HTH_CRP_2"/>
    <property type="match status" value="1"/>
</dbReference>
<keyword evidence="2" id="KW-0238">DNA-binding</keyword>
<keyword evidence="6" id="KW-1185">Reference proteome</keyword>
<dbReference type="GO" id="GO:0006355">
    <property type="term" value="P:regulation of DNA-templated transcription"/>
    <property type="evidence" value="ECO:0007669"/>
    <property type="project" value="InterPro"/>
</dbReference>
<dbReference type="SUPFAM" id="SSF51206">
    <property type="entry name" value="cAMP-binding domain-like"/>
    <property type="match status" value="1"/>
</dbReference>
<reference evidence="6" key="1">
    <citation type="submission" date="2017-02" db="EMBL/GenBank/DDBJ databases">
        <authorList>
            <person name="Daims H."/>
        </authorList>
    </citation>
    <scope>NUCLEOTIDE SEQUENCE [LARGE SCALE GENOMIC DNA]</scope>
</reference>
<name>A0A1R4H3B6_9GAMM</name>
<dbReference type="GO" id="GO:0003677">
    <property type="term" value="F:DNA binding"/>
    <property type="evidence" value="ECO:0007669"/>
    <property type="project" value="UniProtKB-KW"/>
</dbReference>
<evidence type="ECO:0000313" key="5">
    <source>
        <dbReference type="EMBL" id="SJM90714.1"/>
    </source>
</evidence>
<dbReference type="Pfam" id="PF13545">
    <property type="entry name" value="HTH_Crp_2"/>
    <property type="match status" value="1"/>
</dbReference>
<dbReference type="EMBL" id="FUKJ01000090">
    <property type="protein sequence ID" value="SJM90714.1"/>
    <property type="molecule type" value="Genomic_DNA"/>
</dbReference>
<sequence>MTLEKTVCAVISKNDFINWLMKYPDVASNLLCALSEEIIQLTDKVRQMALFNVYERTIKVLKDLTVDDGNIGVIYNRPSQQVLASMVGASREMVSKIMRDLTKGGYVAIENKALVINRKPPPSW</sequence>
<accession>A0A1R4H3B6</accession>
<keyword evidence="3" id="KW-0804">Transcription</keyword>
<evidence type="ECO:0000259" key="4">
    <source>
        <dbReference type="PROSITE" id="PS51063"/>
    </source>
</evidence>
<dbReference type="Gene3D" id="2.60.120.10">
    <property type="entry name" value="Jelly Rolls"/>
    <property type="match status" value="1"/>
</dbReference>
<protein>
    <submittedName>
        <fullName evidence="5">Transcriptional regulator, Crp/Fnr family</fullName>
    </submittedName>
</protein>
<evidence type="ECO:0000256" key="1">
    <source>
        <dbReference type="ARBA" id="ARBA00023015"/>
    </source>
</evidence>
<dbReference type="InterPro" id="IPR018490">
    <property type="entry name" value="cNMP-bd_dom_sf"/>
</dbReference>
<evidence type="ECO:0000256" key="3">
    <source>
        <dbReference type="ARBA" id="ARBA00023163"/>
    </source>
</evidence>
<evidence type="ECO:0000256" key="2">
    <source>
        <dbReference type="ARBA" id="ARBA00023125"/>
    </source>
</evidence>
<dbReference type="SMART" id="SM00419">
    <property type="entry name" value="HTH_CRP"/>
    <property type="match status" value="1"/>
</dbReference>
<dbReference type="Gene3D" id="1.10.10.10">
    <property type="entry name" value="Winged helix-like DNA-binding domain superfamily/Winged helix DNA-binding domain"/>
    <property type="match status" value="1"/>
</dbReference>
<organism evidence="5 6">
    <name type="scientific">Crenothrix polyspora</name>
    <dbReference type="NCBI Taxonomy" id="360316"/>
    <lineage>
        <taxon>Bacteria</taxon>
        <taxon>Pseudomonadati</taxon>
        <taxon>Pseudomonadota</taxon>
        <taxon>Gammaproteobacteria</taxon>
        <taxon>Methylococcales</taxon>
        <taxon>Crenotrichaceae</taxon>
        <taxon>Crenothrix</taxon>
    </lineage>
</organism>
<gene>
    <name evidence="5" type="ORF">CRENPOLYSF2_180001</name>
</gene>
<feature type="domain" description="HTH crp-type" evidence="4">
    <location>
        <begin position="51"/>
        <end position="120"/>
    </location>
</feature>
<dbReference type="InterPro" id="IPR036388">
    <property type="entry name" value="WH-like_DNA-bd_sf"/>
</dbReference>
<dbReference type="InterPro" id="IPR036390">
    <property type="entry name" value="WH_DNA-bd_sf"/>
</dbReference>
<proteinExistence type="predicted"/>
<dbReference type="SUPFAM" id="SSF46785">
    <property type="entry name" value="Winged helix' DNA-binding domain"/>
    <property type="match status" value="1"/>
</dbReference>
<evidence type="ECO:0000313" key="6">
    <source>
        <dbReference type="Proteomes" id="UP000195442"/>
    </source>
</evidence>